<organism evidence="4 5">
    <name type="scientific">Pengzhenrongella sicca</name>
    <dbReference type="NCBI Taxonomy" id="2819238"/>
    <lineage>
        <taxon>Bacteria</taxon>
        <taxon>Bacillati</taxon>
        <taxon>Actinomycetota</taxon>
        <taxon>Actinomycetes</taxon>
        <taxon>Micrococcales</taxon>
        <taxon>Pengzhenrongella</taxon>
    </lineage>
</organism>
<dbReference type="InterPro" id="IPR011044">
    <property type="entry name" value="Quino_amine_DH_bsu"/>
</dbReference>
<keyword evidence="2" id="KW-1133">Transmembrane helix</keyword>
<accession>A0A8A4Z8C3</accession>
<dbReference type="PANTHER" id="PTHR46928:SF1">
    <property type="entry name" value="MESENCHYME-SPECIFIC CELL SURFACE GLYCOPROTEIN"/>
    <property type="match status" value="1"/>
</dbReference>
<evidence type="ECO:0000256" key="2">
    <source>
        <dbReference type="SAM" id="Phobius"/>
    </source>
</evidence>
<dbReference type="InterPro" id="IPR055188">
    <property type="entry name" value="Choice_anch_I"/>
</dbReference>
<dbReference type="Pfam" id="PF22494">
    <property type="entry name" value="choice_anch_I"/>
    <property type="match status" value="1"/>
</dbReference>
<dbReference type="SUPFAM" id="SSF50969">
    <property type="entry name" value="YVTN repeat-like/Quinoprotein amine dehydrogenase"/>
    <property type="match status" value="1"/>
</dbReference>
<dbReference type="KEGG" id="psic:J4E96_11850"/>
<proteinExistence type="predicted"/>
<keyword evidence="2" id="KW-0472">Membrane</keyword>
<reference evidence="4" key="1">
    <citation type="submission" date="2021-03" db="EMBL/GenBank/DDBJ databases">
        <title>Pengzhenrongella sicca gen. nov., sp. nov., a new member of suborder Micrococcineae isolated from High-Arctic tundra soil.</title>
        <authorList>
            <person name="Peng F."/>
        </authorList>
    </citation>
    <scope>NUCLEOTIDE SEQUENCE</scope>
    <source>
        <strain evidence="4">LRZ-2</strain>
    </source>
</reference>
<dbReference type="InterPro" id="IPR015943">
    <property type="entry name" value="WD40/YVTN_repeat-like_dom_sf"/>
</dbReference>
<dbReference type="EMBL" id="CP071868">
    <property type="protein sequence ID" value="QTE28084.1"/>
    <property type="molecule type" value="Genomic_DNA"/>
</dbReference>
<dbReference type="Gene3D" id="2.130.10.10">
    <property type="entry name" value="YVTN repeat-like/Quinoprotein amine dehydrogenase"/>
    <property type="match status" value="1"/>
</dbReference>
<name>A0A8A4Z8C3_9MICO</name>
<dbReference type="PANTHER" id="PTHR46928">
    <property type="entry name" value="MESENCHYME-SPECIFIC CELL SURFACE GLYCOPROTEIN"/>
    <property type="match status" value="1"/>
</dbReference>
<feature type="region of interest" description="Disordered" evidence="1">
    <location>
        <begin position="1"/>
        <end position="22"/>
    </location>
</feature>
<dbReference type="NCBIfam" id="NF038117">
    <property type="entry name" value="choice_anch_I"/>
    <property type="match status" value="1"/>
</dbReference>
<dbReference type="Proteomes" id="UP000663937">
    <property type="component" value="Chromosome"/>
</dbReference>
<dbReference type="InterPro" id="IPR011048">
    <property type="entry name" value="Haem_d1_sf"/>
</dbReference>
<sequence>MGTNAANGRSGRAPRSSSVRSAKKVIRGPVGIGKARWRPLRPFAAAIGLSIGVSLAVTGFVPASAAVVDDPSERAAADAAFALVPLGSYETGVFDESAAEIVAFHAESKRLFTVNAAAGIVDVLDAAKPAHPTKLAELVTAGTPSQDGSTVPVGAVANSVAVRQDGLGVIAVESVIKTEPGWLVFFDAGARNPRALGAVRVGALPDMVALGDKGRVAVVANEGEPSEDYSVDPEGSVSLVSLPRGIRVPKQSAVRTADFHAFEAAGALADGVRVFGPEVNTGFPVSANLEPEYVAIEGMTAYVTLQEANAIAVVDLQKAKVSAIWPLGAKDHGVSGQGLDPSDRDGAVNIRAVAGLQGLYMPDAIAAYEARGRSYLVTANEGDAREWGDYAEPARVKDLGSDGLAPICAGSPLAALTGDADLGRLNVTTASGLNADGTCYEDLYAFGARSFSIWDTQGRLVFDSGDLIEQITAQVLPEFFNTNHTESALEGRSDDKGPEPEGIAIGEVRGRTYAFIGLERVGGVMAFDITRPSRPVFVTYVNNRNFAVSVEEDGAETLPTAGDLGPEGLTFISASASPTRQPMLAVANEVSGTTTLFRLDLARRGGH</sequence>
<keyword evidence="5" id="KW-1185">Reference proteome</keyword>
<feature type="transmembrane region" description="Helical" evidence="2">
    <location>
        <begin position="43"/>
        <end position="63"/>
    </location>
</feature>
<dbReference type="SUPFAM" id="SSF51004">
    <property type="entry name" value="C-terminal (heme d1) domain of cytochrome cd1-nitrite reductase"/>
    <property type="match status" value="1"/>
</dbReference>
<evidence type="ECO:0000313" key="5">
    <source>
        <dbReference type="Proteomes" id="UP000663937"/>
    </source>
</evidence>
<gene>
    <name evidence="4" type="ORF">J4E96_11850</name>
</gene>
<evidence type="ECO:0000313" key="4">
    <source>
        <dbReference type="EMBL" id="QTE28084.1"/>
    </source>
</evidence>
<dbReference type="InterPro" id="IPR052956">
    <property type="entry name" value="Mesenchyme-surface_protein"/>
</dbReference>
<keyword evidence="2" id="KW-0812">Transmembrane</keyword>
<evidence type="ECO:0000256" key="1">
    <source>
        <dbReference type="SAM" id="MobiDB-lite"/>
    </source>
</evidence>
<dbReference type="AlphaFoldDB" id="A0A8A4Z8C3"/>
<feature type="domain" description="Choice-of-anchor I" evidence="3">
    <location>
        <begin position="97"/>
        <end position="597"/>
    </location>
</feature>
<evidence type="ECO:0000259" key="3">
    <source>
        <dbReference type="Pfam" id="PF22494"/>
    </source>
</evidence>
<protein>
    <submittedName>
        <fullName evidence="4">Choice-of-anchor I family protein</fullName>
    </submittedName>
</protein>